<dbReference type="Pfam" id="PF05377">
    <property type="entry name" value="FlaC_arch"/>
    <property type="match status" value="1"/>
</dbReference>
<accession>A0ABD5PPW0</accession>
<dbReference type="EMBL" id="JBHSFA010000007">
    <property type="protein sequence ID" value="MFC4542661.1"/>
    <property type="molecule type" value="Genomic_DNA"/>
</dbReference>
<evidence type="ECO:0000259" key="4">
    <source>
        <dbReference type="Pfam" id="PF04659"/>
    </source>
</evidence>
<evidence type="ECO:0000256" key="2">
    <source>
        <dbReference type="ARBA" id="ARBA00022440"/>
    </source>
</evidence>
<sequence>MDLGLDNLRELLEDFLGNSGGRRGRRREQRREEADDGAEPTADAQTQDVSAAEAAAESGDEEAQPDESTESDGGSGGLFGRGSGTDDGEDLQYRIDELEEELEDKQSELGALRDSQEQVSSQVEEMNDTVRQLLGVYDQLTDDVNPFTGEGEAEGGFGVFGEDRTEPAETGFGLESDGPDTGRDETVSFDDLKGVIEDAAEAQAARQDGGEPIAFEDEADDDTRVEVQATESVDDPGPEADVDAEEPVDDGAGESDGASDDGDVTLTTLADTYATDIIVFEWLTDLVRTAGPAATLRAISYYAEIGWIDEEVRAQLEAVLSGPDLDIHVDPGQVPDELTAEDHADSYTYIMKLNEIHETRQEVDP</sequence>
<dbReference type="Proteomes" id="UP001595898">
    <property type="component" value="Unassembled WGS sequence"/>
</dbReference>
<feature type="domain" description="Archaeal flagella protein FlaD/E" evidence="4">
    <location>
        <begin position="263"/>
        <end position="354"/>
    </location>
</feature>
<protein>
    <submittedName>
        <fullName evidence="5">FlaD/FlaE family flagellar protein</fullName>
    </submittedName>
</protein>
<keyword evidence="5" id="KW-0282">Flagellum</keyword>
<dbReference type="InterPro" id="IPR009205">
    <property type="entry name" value="FlaC_arc"/>
</dbReference>
<dbReference type="GO" id="GO:0097589">
    <property type="term" value="C:archaeal-type flagellum"/>
    <property type="evidence" value="ECO:0007669"/>
    <property type="project" value="UniProtKB-SubCell"/>
</dbReference>
<organism evidence="5 6">
    <name type="scientific">Halosolutus amylolyticus</name>
    <dbReference type="NCBI Taxonomy" id="2932267"/>
    <lineage>
        <taxon>Archaea</taxon>
        <taxon>Methanobacteriati</taxon>
        <taxon>Methanobacteriota</taxon>
        <taxon>Stenosarchaea group</taxon>
        <taxon>Halobacteria</taxon>
        <taxon>Halobacteriales</taxon>
        <taxon>Natrialbaceae</taxon>
        <taxon>Halosolutus</taxon>
    </lineage>
</organism>
<proteinExistence type="predicted"/>
<keyword evidence="5" id="KW-0969">Cilium</keyword>
<keyword evidence="2" id="KW-0974">Archaeal flagellum</keyword>
<keyword evidence="5" id="KW-0966">Cell projection</keyword>
<feature type="compositionally biased region" description="Gly residues" evidence="3">
    <location>
        <begin position="73"/>
        <end position="85"/>
    </location>
</feature>
<feature type="compositionally biased region" description="Acidic residues" evidence="3">
    <location>
        <begin position="214"/>
        <end position="223"/>
    </location>
</feature>
<feature type="region of interest" description="Disordered" evidence="3">
    <location>
        <begin position="144"/>
        <end position="187"/>
    </location>
</feature>
<feature type="compositionally biased region" description="Acidic residues" evidence="3">
    <location>
        <begin position="232"/>
        <end position="263"/>
    </location>
</feature>
<name>A0ABD5PPW0_9EURY</name>
<dbReference type="AlphaFoldDB" id="A0ABD5PPW0"/>
<dbReference type="InterPro" id="IPR052494">
    <property type="entry name" value="Flagella_assembly_related"/>
</dbReference>
<dbReference type="RefSeq" id="WP_250140646.1">
    <property type="nucleotide sequence ID" value="NZ_JALIQP010000002.1"/>
</dbReference>
<feature type="region of interest" description="Disordered" evidence="3">
    <location>
        <begin position="14"/>
        <end position="124"/>
    </location>
</feature>
<comment type="caution">
    <text evidence="5">The sequence shown here is derived from an EMBL/GenBank/DDBJ whole genome shotgun (WGS) entry which is preliminary data.</text>
</comment>
<evidence type="ECO:0000313" key="6">
    <source>
        <dbReference type="Proteomes" id="UP001595898"/>
    </source>
</evidence>
<feature type="region of interest" description="Disordered" evidence="3">
    <location>
        <begin position="201"/>
        <end position="264"/>
    </location>
</feature>
<dbReference type="Pfam" id="PF04659">
    <property type="entry name" value="Arch_fla_DE"/>
    <property type="match status" value="1"/>
</dbReference>
<comment type="subcellular location">
    <subcellularLocation>
        <location evidence="1">Archaeal flagellum</location>
    </subcellularLocation>
</comment>
<gene>
    <name evidence="5" type="ORF">ACFO5R_12090</name>
</gene>
<keyword evidence="6" id="KW-1185">Reference proteome</keyword>
<dbReference type="PANTHER" id="PTHR40698">
    <property type="entry name" value="FLAGELLA-RELATED PROTEIN E-RELATED-RELATED"/>
    <property type="match status" value="1"/>
</dbReference>
<evidence type="ECO:0000256" key="1">
    <source>
        <dbReference type="ARBA" id="ARBA00004618"/>
    </source>
</evidence>
<reference evidence="5 6" key="1">
    <citation type="journal article" date="2019" name="Int. J. Syst. Evol. Microbiol.">
        <title>The Global Catalogue of Microorganisms (GCM) 10K type strain sequencing project: providing services to taxonomists for standard genome sequencing and annotation.</title>
        <authorList>
            <consortium name="The Broad Institute Genomics Platform"/>
            <consortium name="The Broad Institute Genome Sequencing Center for Infectious Disease"/>
            <person name="Wu L."/>
            <person name="Ma J."/>
        </authorList>
    </citation>
    <scope>NUCLEOTIDE SEQUENCE [LARGE SCALE GENOMIC DNA]</scope>
    <source>
        <strain evidence="5 6">WLHS5</strain>
    </source>
</reference>
<evidence type="ECO:0000313" key="5">
    <source>
        <dbReference type="EMBL" id="MFC4542661.1"/>
    </source>
</evidence>
<dbReference type="InterPro" id="IPR006752">
    <property type="entry name" value="Arch_fla_DE"/>
</dbReference>
<feature type="compositionally biased region" description="Acidic residues" evidence="3">
    <location>
        <begin position="58"/>
        <end position="70"/>
    </location>
</feature>
<dbReference type="PANTHER" id="PTHR40698:SF2">
    <property type="entry name" value="FLAGELLA-RELATED PROTEIN C-RELATED"/>
    <property type="match status" value="1"/>
</dbReference>
<evidence type="ECO:0000256" key="3">
    <source>
        <dbReference type="SAM" id="MobiDB-lite"/>
    </source>
</evidence>